<dbReference type="SMART" id="SM00267">
    <property type="entry name" value="GGDEF"/>
    <property type="match status" value="1"/>
</dbReference>
<feature type="domain" description="MHYT" evidence="11">
    <location>
        <begin position="20"/>
        <end position="216"/>
    </location>
</feature>
<dbReference type="NCBIfam" id="TIGR00229">
    <property type="entry name" value="sensory_box"/>
    <property type="match status" value="2"/>
</dbReference>
<evidence type="ECO:0000259" key="9">
    <source>
        <dbReference type="PROSITE" id="PS50113"/>
    </source>
</evidence>
<sequence length="688" mass="74891">MVEHFFWLNPGPGTPLPFHHDPALVLLSVAVAVASAALGLHLAETTRRLPPGTQRRRLALLGGAAALGTGIWAMHFIGMLALRLPVSVSYRLPLTALSLLPALLAAWVALRVLARPYVSRAQWLASGCVLGLGVGAMHYSGMAAMQLQPLLRHEPLAFVASLALSVALALLALWLRLALPRRSTWAQHAMPLLSALALGLAFAAMHYTGMHAARFIGLPDSEAPLPSGWRHPLALAVALTTLGVGLLALLLDALLRYRALYRRVRGNEERLQALVDTAVDAIVTIDAHGLIQDFNRSAERIFGWSAAEVYGRNVTLLMPEPFRGAHDWHLQRYLQTGQAHVIGTAREVLGVRKDGSRLPLRLAVGRSGTRQRPVFVGFLTDLTALKQTQAQLRIAASVFHHSNEAVLILDAGLQVTDLNPAFERLMGVTRLGAMRQDIEHWWPDMDSEPLWAAVRERGRWQGELAARTALGDALVQHLSIAAVQDGDQPARHFIVVIRDVTQARRNQQELERIALYDALTGLPNRRLLMDRLRQAMAQAQRSGQLLAVCFLDLDGFKQVNDRHGHEAGDILLVEVGRRVQALLRAHDTLARLGGDEMALLLGELDTPDAGLPVLRRVLDAVRQPVTLPGGTGQVSVSLGFALYPLDGASADALLRHADQAMYQSKQAGKDRICRHGARAVTGTQGAPV</sequence>
<evidence type="ECO:0000256" key="3">
    <source>
        <dbReference type="ARBA" id="ARBA00022777"/>
    </source>
</evidence>
<dbReference type="Pfam" id="PF00989">
    <property type="entry name" value="PAS"/>
    <property type="match status" value="1"/>
</dbReference>
<dbReference type="InterPro" id="IPR013767">
    <property type="entry name" value="PAS_fold"/>
</dbReference>
<dbReference type="Pfam" id="PF13426">
    <property type="entry name" value="PAS_9"/>
    <property type="match status" value="1"/>
</dbReference>
<feature type="domain" description="PAC" evidence="9">
    <location>
        <begin position="460"/>
        <end position="512"/>
    </location>
</feature>
<dbReference type="CDD" id="cd00130">
    <property type="entry name" value="PAS"/>
    <property type="match status" value="2"/>
</dbReference>
<evidence type="ECO:0000256" key="7">
    <source>
        <dbReference type="PROSITE-ProRule" id="PRU00244"/>
    </source>
</evidence>
<evidence type="ECO:0000256" key="4">
    <source>
        <dbReference type="ARBA" id="ARBA00022840"/>
    </source>
</evidence>
<dbReference type="EMBL" id="FNHP01000001">
    <property type="protein sequence ID" value="SDL98581.1"/>
    <property type="molecule type" value="Genomic_DNA"/>
</dbReference>
<dbReference type="PANTHER" id="PTHR44757">
    <property type="entry name" value="DIGUANYLATE CYCLASE DGCP"/>
    <property type="match status" value="1"/>
</dbReference>
<feature type="transmembrane region" description="Helical" evidence="7">
    <location>
        <begin position="94"/>
        <end position="114"/>
    </location>
</feature>
<feature type="domain" description="GGDEF" evidence="10">
    <location>
        <begin position="544"/>
        <end position="677"/>
    </location>
</feature>
<evidence type="ECO:0000256" key="1">
    <source>
        <dbReference type="ARBA" id="ARBA00022679"/>
    </source>
</evidence>
<dbReference type="Gene3D" id="3.30.450.20">
    <property type="entry name" value="PAS domain"/>
    <property type="match status" value="2"/>
</dbReference>
<dbReference type="FunFam" id="3.30.70.270:FF:000001">
    <property type="entry name" value="Diguanylate cyclase domain protein"/>
    <property type="match status" value="1"/>
</dbReference>
<accession>A0A1G9PJC1</accession>
<evidence type="ECO:0000256" key="6">
    <source>
        <dbReference type="ARBA" id="ARBA00070616"/>
    </source>
</evidence>
<proteinExistence type="predicted"/>
<feature type="transmembrane region" description="Helical" evidence="7">
    <location>
        <begin position="233"/>
        <end position="255"/>
    </location>
</feature>
<dbReference type="InterPro" id="IPR000160">
    <property type="entry name" value="GGDEF_dom"/>
</dbReference>
<dbReference type="Pfam" id="PF00990">
    <property type="entry name" value="GGDEF"/>
    <property type="match status" value="1"/>
</dbReference>
<dbReference type="CDD" id="cd01949">
    <property type="entry name" value="GGDEF"/>
    <property type="match status" value="1"/>
</dbReference>
<dbReference type="GO" id="GO:0006355">
    <property type="term" value="P:regulation of DNA-templated transcription"/>
    <property type="evidence" value="ECO:0007669"/>
    <property type="project" value="InterPro"/>
</dbReference>
<feature type="transmembrane region" description="Helical" evidence="7">
    <location>
        <begin position="191"/>
        <end position="213"/>
    </location>
</feature>
<dbReference type="GO" id="GO:0016301">
    <property type="term" value="F:kinase activity"/>
    <property type="evidence" value="ECO:0007669"/>
    <property type="project" value="UniProtKB-KW"/>
</dbReference>
<dbReference type="InterPro" id="IPR029787">
    <property type="entry name" value="Nucleotide_cyclase"/>
</dbReference>
<dbReference type="STRING" id="1527607.SAMN05428957_101436"/>
<name>A0A1G9PJC1_9BURK</name>
<gene>
    <name evidence="12" type="ORF">SAMN05428957_101436</name>
</gene>
<dbReference type="SUPFAM" id="SSF55785">
    <property type="entry name" value="PYP-like sensor domain (PAS domain)"/>
    <property type="match status" value="2"/>
</dbReference>
<dbReference type="PROSITE" id="PS50113">
    <property type="entry name" value="PAC"/>
    <property type="match status" value="1"/>
</dbReference>
<dbReference type="FunFam" id="3.30.450.20:FF:000060">
    <property type="entry name" value="Sensor protein FixL"/>
    <property type="match status" value="1"/>
</dbReference>
<dbReference type="InterPro" id="IPR000700">
    <property type="entry name" value="PAS-assoc_C"/>
</dbReference>
<keyword evidence="4" id="KW-0067">ATP-binding</keyword>
<dbReference type="AlphaFoldDB" id="A0A1G9PJC1"/>
<evidence type="ECO:0000256" key="2">
    <source>
        <dbReference type="ARBA" id="ARBA00022741"/>
    </source>
</evidence>
<organism evidence="12 13">
    <name type="scientific">Oryzisolibacter propanilivorax</name>
    <dbReference type="NCBI Taxonomy" id="1527607"/>
    <lineage>
        <taxon>Bacteria</taxon>
        <taxon>Pseudomonadati</taxon>
        <taxon>Pseudomonadota</taxon>
        <taxon>Betaproteobacteria</taxon>
        <taxon>Burkholderiales</taxon>
        <taxon>Comamonadaceae</taxon>
        <taxon>Oryzisolibacter</taxon>
    </lineage>
</organism>
<feature type="domain" description="PAS" evidence="8">
    <location>
        <begin position="267"/>
        <end position="337"/>
    </location>
</feature>
<comment type="function">
    <text evidence="5">Putative oxygen sensor; modulates the activity of FixJ, a transcriptional activator of nitrogen fixation fixK gene. FixL probably acts as a kinase that phosphorylates FixJ.</text>
</comment>
<reference evidence="13" key="1">
    <citation type="submission" date="2016-10" db="EMBL/GenBank/DDBJ databases">
        <authorList>
            <person name="Varghese N."/>
            <person name="Submissions S."/>
        </authorList>
    </citation>
    <scope>NUCLEOTIDE SEQUENCE [LARGE SCALE GENOMIC DNA]</scope>
    <source>
        <strain evidence="13">EPL6</strain>
    </source>
</reference>
<dbReference type="NCBIfam" id="TIGR00254">
    <property type="entry name" value="GGDEF"/>
    <property type="match status" value="1"/>
</dbReference>
<feature type="transmembrane region" description="Helical" evidence="7">
    <location>
        <begin position="23"/>
        <end position="43"/>
    </location>
</feature>
<dbReference type="Proteomes" id="UP000198552">
    <property type="component" value="Unassembled WGS sequence"/>
</dbReference>
<dbReference type="GO" id="GO:0016020">
    <property type="term" value="C:membrane"/>
    <property type="evidence" value="ECO:0007669"/>
    <property type="project" value="UniProtKB-UniRule"/>
</dbReference>
<evidence type="ECO:0000313" key="12">
    <source>
        <dbReference type="EMBL" id="SDL98581.1"/>
    </source>
</evidence>
<keyword evidence="13" id="KW-1185">Reference proteome</keyword>
<dbReference type="InterPro" id="IPR052155">
    <property type="entry name" value="Biofilm_reg_signaling"/>
</dbReference>
<dbReference type="PROSITE" id="PS50924">
    <property type="entry name" value="MHYT"/>
    <property type="match status" value="1"/>
</dbReference>
<feature type="transmembrane region" description="Helical" evidence="7">
    <location>
        <begin position="156"/>
        <end position="179"/>
    </location>
</feature>
<evidence type="ECO:0000259" key="11">
    <source>
        <dbReference type="PROSITE" id="PS50924"/>
    </source>
</evidence>
<dbReference type="InterPro" id="IPR000014">
    <property type="entry name" value="PAS"/>
</dbReference>
<dbReference type="InterPro" id="IPR035965">
    <property type="entry name" value="PAS-like_dom_sf"/>
</dbReference>
<evidence type="ECO:0000313" key="13">
    <source>
        <dbReference type="Proteomes" id="UP000198552"/>
    </source>
</evidence>
<keyword evidence="7" id="KW-1133">Transmembrane helix</keyword>
<dbReference type="SUPFAM" id="SSF55073">
    <property type="entry name" value="Nucleotide cyclase"/>
    <property type="match status" value="1"/>
</dbReference>
<keyword evidence="3" id="KW-0418">Kinase</keyword>
<feature type="transmembrane region" description="Helical" evidence="7">
    <location>
        <begin position="58"/>
        <end position="82"/>
    </location>
</feature>
<evidence type="ECO:0000256" key="5">
    <source>
        <dbReference type="ARBA" id="ARBA00059827"/>
    </source>
</evidence>
<dbReference type="InterPro" id="IPR005330">
    <property type="entry name" value="MHYT_dom"/>
</dbReference>
<protein>
    <recommendedName>
        <fullName evidence="6">Sensor protein FixL</fullName>
    </recommendedName>
</protein>
<dbReference type="InterPro" id="IPR043128">
    <property type="entry name" value="Rev_trsase/Diguanyl_cyclase"/>
</dbReference>
<feature type="transmembrane region" description="Helical" evidence="7">
    <location>
        <begin position="123"/>
        <end position="144"/>
    </location>
</feature>
<dbReference type="PANTHER" id="PTHR44757:SF2">
    <property type="entry name" value="BIOFILM ARCHITECTURE MAINTENANCE PROTEIN MBAA"/>
    <property type="match status" value="1"/>
</dbReference>
<keyword evidence="2" id="KW-0547">Nucleotide-binding</keyword>
<keyword evidence="7" id="KW-0812">Transmembrane</keyword>
<keyword evidence="7" id="KW-0472">Membrane</keyword>
<dbReference type="SMART" id="SM00091">
    <property type="entry name" value="PAS"/>
    <property type="match status" value="2"/>
</dbReference>
<dbReference type="Pfam" id="PF03707">
    <property type="entry name" value="MHYT"/>
    <property type="match status" value="4"/>
</dbReference>
<keyword evidence="1" id="KW-0808">Transferase</keyword>
<evidence type="ECO:0000259" key="10">
    <source>
        <dbReference type="PROSITE" id="PS50887"/>
    </source>
</evidence>
<evidence type="ECO:0000259" key="8">
    <source>
        <dbReference type="PROSITE" id="PS50112"/>
    </source>
</evidence>
<dbReference type="PROSITE" id="PS50887">
    <property type="entry name" value="GGDEF"/>
    <property type="match status" value="1"/>
</dbReference>
<dbReference type="Gene3D" id="3.30.70.270">
    <property type="match status" value="1"/>
</dbReference>
<dbReference type="PROSITE" id="PS50112">
    <property type="entry name" value="PAS"/>
    <property type="match status" value="1"/>
</dbReference>
<dbReference type="GO" id="GO:0005524">
    <property type="term" value="F:ATP binding"/>
    <property type="evidence" value="ECO:0007669"/>
    <property type="project" value="UniProtKB-KW"/>
</dbReference>